<evidence type="ECO:0000313" key="1">
    <source>
        <dbReference type="EMBL" id="VEN64505.1"/>
    </source>
</evidence>
<dbReference type="AlphaFoldDB" id="A0A653DY99"/>
<evidence type="ECO:0000313" key="2">
    <source>
        <dbReference type="Proteomes" id="UP000410492"/>
    </source>
</evidence>
<protein>
    <submittedName>
        <fullName evidence="1">Uncharacterized protein</fullName>
    </submittedName>
</protein>
<gene>
    <name evidence="1" type="ORF">CALMAC_LOCUS21012</name>
</gene>
<dbReference type="EMBL" id="CAACVG010015490">
    <property type="protein sequence ID" value="VEN64505.1"/>
    <property type="molecule type" value="Genomic_DNA"/>
</dbReference>
<accession>A0A653DY99</accession>
<reference evidence="1 2" key="1">
    <citation type="submission" date="2019-01" db="EMBL/GenBank/DDBJ databases">
        <authorList>
            <person name="Sayadi A."/>
        </authorList>
    </citation>
    <scope>NUCLEOTIDE SEQUENCE [LARGE SCALE GENOMIC DNA]</scope>
</reference>
<name>A0A653DY99_CALMS</name>
<keyword evidence="2" id="KW-1185">Reference proteome</keyword>
<sequence length="30" mass="3507">MLDVSNRHFLKNSSKIYSNTLWRSTKGHSV</sequence>
<proteinExistence type="predicted"/>
<dbReference type="Proteomes" id="UP000410492">
    <property type="component" value="Unassembled WGS sequence"/>
</dbReference>
<organism evidence="1 2">
    <name type="scientific">Callosobruchus maculatus</name>
    <name type="common">Southern cowpea weevil</name>
    <name type="synonym">Pulse bruchid</name>
    <dbReference type="NCBI Taxonomy" id="64391"/>
    <lineage>
        <taxon>Eukaryota</taxon>
        <taxon>Metazoa</taxon>
        <taxon>Ecdysozoa</taxon>
        <taxon>Arthropoda</taxon>
        <taxon>Hexapoda</taxon>
        <taxon>Insecta</taxon>
        <taxon>Pterygota</taxon>
        <taxon>Neoptera</taxon>
        <taxon>Endopterygota</taxon>
        <taxon>Coleoptera</taxon>
        <taxon>Polyphaga</taxon>
        <taxon>Cucujiformia</taxon>
        <taxon>Chrysomeloidea</taxon>
        <taxon>Chrysomelidae</taxon>
        <taxon>Bruchinae</taxon>
        <taxon>Bruchini</taxon>
        <taxon>Callosobruchus</taxon>
    </lineage>
</organism>